<accession>A0ABD2MTQ0</accession>
<organism evidence="2 3">
    <name type="scientific">Cryptolaemus montrouzieri</name>
    <dbReference type="NCBI Taxonomy" id="559131"/>
    <lineage>
        <taxon>Eukaryota</taxon>
        <taxon>Metazoa</taxon>
        <taxon>Ecdysozoa</taxon>
        <taxon>Arthropoda</taxon>
        <taxon>Hexapoda</taxon>
        <taxon>Insecta</taxon>
        <taxon>Pterygota</taxon>
        <taxon>Neoptera</taxon>
        <taxon>Endopterygota</taxon>
        <taxon>Coleoptera</taxon>
        <taxon>Polyphaga</taxon>
        <taxon>Cucujiformia</taxon>
        <taxon>Coccinelloidea</taxon>
        <taxon>Coccinellidae</taxon>
        <taxon>Scymninae</taxon>
        <taxon>Scymnini</taxon>
        <taxon>Cryptolaemus</taxon>
    </lineage>
</organism>
<evidence type="ECO:0000256" key="1">
    <source>
        <dbReference type="SAM" id="MobiDB-lite"/>
    </source>
</evidence>
<feature type="non-terminal residue" evidence="2">
    <location>
        <position position="56"/>
    </location>
</feature>
<feature type="compositionally biased region" description="Basic and acidic residues" evidence="1">
    <location>
        <begin position="12"/>
        <end position="26"/>
    </location>
</feature>
<gene>
    <name evidence="2" type="ORF">HHI36_008893</name>
</gene>
<evidence type="ECO:0000313" key="2">
    <source>
        <dbReference type="EMBL" id="KAL3269835.1"/>
    </source>
</evidence>
<name>A0ABD2MTQ0_9CUCU</name>
<evidence type="ECO:0000313" key="3">
    <source>
        <dbReference type="Proteomes" id="UP001516400"/>
    </source>
</evidence>
<proteinExistence type="predicted"/>
<protein>
    <submittedName>
        <fullName evidence="2">Uncharacterized protein</fullName>
    </submittedName>
</protein>
<comment type="caution">
    <text evidence="2">The sequence shown here is derived from an EMBL/GenBank/DDBJ whole genome shotgun (WGS) entry which is preliminary data.</text>
</comment>
<sequence length="56" mass="6627">MDINTPHTPQKRNFDSETDQIDRENSTPKICIKSNDPIKQKNKLLQKYKSQCEIEH</sequence>
<dbReference type="Proteomes" id="UP001516400">
    <property type="component" value="Unassembled WGS sequence"/>
</dbReference>
<feature type="region of interest" description="Disordered" evidence="1">
    <location>
        <begin position="1"/>
        <end position="34"/>
    </location>
</feature>
<reference evidence="2 3" key="1">
    <citation type="journal article" date="2021" name="BMC Biol.">
        <title>Horizontally acquired antibacterial genes associated with adaptive radiation of ladybird beetles.</title>
        <authorList>
            <person name="Li H.S."/>
            <person name="Tang X.F."/>
            <person name="Huang Y.H."/>
            <person name="Xu Z.Y."/>
            <person name="Chen M.L."/>
            <person name="Du X.Y."/>
            <person name="Qiu B.Y."/>
            <person name="Chen P.T."/>
            <person name="Zhang W."/>
            <person name="Slipinski A."/>
            <person name="Escalona H.E."/>
            <person name="Waterhouse R.M."/>
            <person name="Zwick A."/>
            <person name="Pang H."/>
        </authorList>
    </citation>
    <scope>NUCLEOTIDE SEQUENCE [LARGE SCALE GENOMIC DNA]</scope>
    <source>
        <strain evidence="2">SYSU2018</strain>
    </source>
</reference>
<keyword evidence="3" id="KW-1185">Reference proteome</keyword>
<dbReference type="AlphaFoldDB" id="A0ABD2MTQ0"/>
<dbReference type="EMBL" id="JABFTP020000021">
    <property type="protein sequence ID" value="KAL3269835.1"/>
    <property type="molecule type" value="Genomic_DNA"/>
</dbReference>